<keyword evidence="4" id="KW-0479">Metal-binding</keyword>
<evidence type="ECO:0000256" key="2">
    <source>
        <dbReference type="ARBA" id="ARBA00022448"/>
    </source>
</evidence>
<keyword evidence="6" id="KW-0106">Calcium</keyword>
<evidence type="ECO:0000256" key="6">
    <source>
        <dbReference type="ARBA" id="ARBA00022837"/>
    </source>
</evidence>
<keyword evidence="8" id="KW-0445">Lipid transport</keyword>
<name>A0ABN9KMG3_9NEOB</name>
<evidence type="ECO:0000256" key="11">
    <source>
        <dbReference type="SAM" id="Phobius"/>
    </source>
</evidence>
<dbReference type="PANTHER" id="PTHR45761">
    <property type="entry name" value="EXTENDED SYNAPTOTAGMIN-LIKE PROTEIN 2, ISOFORM C"/>
    <property type="match status" value="1"/>
</dbReference>
<evidence type="ECO:0000256" key="1">
    <source>
        <dbReference type="ARBA" id="ARBA00004370"/>
    </source>
</evidence>
<keyword evidence="2" id="KW-0813">Transport</keyword>
<keyword evidence="9" id="KW-0446">Lipid-binding</keyword>
<keyword evidence="7 11" id="KW-1133">Transmembrane helix</keyword>
<dbReference type="InterPro" id="IPR039010">
    <property type="entry name" value="Synaptotagmin_SMP"/>
</dbReference>
<dbReference type="InterPro" id="IPR031468">
    <property type="entry name" value="SMP_LBD"/>
</dbReference>
<evidence type="ECO:0000313" key="13">
    <source>
        <dbReference type="EMBL" id="CAJ0915772.1"/>
    </source>
</evidence>
<dbReference type="Proteomes" id="UP001176940">
    <property type="component" value="Unassembled WGS sequence"/>
</dbReference>
<feature type="transmembrane region" description="Helical" evidence="11">
    <location>
        <begin position="115"/>
        <end position="135"/>
    </location>
</feature>
<evidence type="ECO:0000256" key="7">
    <source>
        <dbReference type="ARBA" id="ARBA00022989"/>
    </source>
</evidence>
<gene>
    <name evidence="13" type="ORF">RIMI_LOCUS97512</name>
</gene>
<dbReference type="PANTHER" id="PTHR45761:SF4">
    <property type="entry name" value="EXTENDED SYNAPTOTAGMIN-3"/>
    <property type="match status" value="1"/>
</dbReference>
<dbReference type="Pfam" id="PF17047">
    <property type="entry name" value="SMP_LBD"/>
    <property type="match status" value="1"/>
</dbReference>
<organism evidence="13 14">
    <name type="scientific">Ranitomeya imitator</name>
    <name type="common">mimic poison frog</name>
    <dbReference type="NCBI Taxonomy" id="111125"/>
    <lineage>
        <taxon>Eukaryota</taxon>
        <taxon>Metazoa</taxon>
        <taxon>Chordata</taxon>
        <taxon>Craniata</taxon>
        <taxon>Vertebrata</taxon>
        <taxon>Euteleostomi</taxon>
        <taxon>Amphibia</taxon>
        <taxon>Batrachia</taxon>
        <taxon>Anura</taxon>
        <taxon>Neobatrachia</taxon>
        <taxon>Hyloidea</taxon>
        <taxon>Dendrobatidae</taxon>
        <taxon>Dendrobatinae</taxon>
        <taxon>Ranitomeya</taxon>
    </lineage>
</organism>
<keyword evidence="3 11" id="KW-0812">Transmembrane</keyword>
<evidence type="ECO:0000256" key="8">
    <source>
        <dbReference type="ARBA" id="ARBA00023055"/>
    </source>
</evidence>
<comment type="subcellular location">
    <subcellularLocation>
        <location evidence="1">Membrane</location>
    </subcellularLocation>
</comment>
<comment type="caution">
    <text evidence="13">The sequence shown here is derived from an EMBL/GenBank/DDBJ whole genome shotgun (WGS) entry which is preliminary data.</text>
</comment>
<keyword evidence="10 11" id="KW-0472">Membrane</keyword>
<evidence type="ECO:0000256" key="10">
    <source>
        <dbReference type="ARBA" id="ARBA00023136"/>
    </source>
</evidence>
<dbReference type="PROSITE" id="PS51847">
    <property type="entry name" value="SMP"/>
    <property type="match status" value="1"/>
</dbReference>
<evidence type="ECO:0000256" key="5">
    <source>
        <dbReference type="ARBA" id="ARBA00022737"/>
    </source>
</evidence>
<feature type="domain" description="SMP-LTD" evidence="12">
    <location>
        <begin position="1"/>
        <end position="143"/>
    </location>
</feature>
<keyword evidence="14" id="KW-1185">Reference proteome</keyword>
<accession>A0ABN9KMG3</accession>
<reference evidence="13" key="1">
    <citation type="submission" date="2023-07" db="EMBL/GenBank/DDBJ databases">
        <authorList>
            <person name="Stuckert A."/>
        </authorList>
    </citation>
    <scope>NUCLEOTIDE SEQUENCE</scope>
</reference>
<dbReference type="EMBL" id="CAUEEQ010000068">
    <property type="protein sequence ID" value="CAJ0915772.1"/>
    <property type="molecule type" value="Genomic_DNA"/>
</dbReference>
<sequence>MLNESNGSIRLCGRCGRISGCSWRKLFQEKIEPLIRASNGHLKAFTFTKVHFGEKSPRINGVKAYTKKVDKREVILDIQLCYTGDCEINVEVKKMCKAGVKGVVRRVQVHGTLRVILAPLLADVPFIGAVTMFFIHKPITTPG</sequence>
<keyword evidence="5" id="KW-0677">Repeat</keyword>
<evidence type="ECO:0000256" key="9">
    <source>
        <dbReference type="ARBA" id="ARBA00023121"/>
    </source>
</evidence>
<evidence type="ECO:0000256" key="4">
    <source>
        <dbReference type="ARBA" id="ARBA00022723"/>
    </source>
</evidence>
<evidence type="ECO:0000259" key="12">
    <source>
        <dbReference type="PROSITE" id="PS51847"/>
    </source>
</evidence>
<evidence type="ECO:0000313" key="14">
    <source>
        <dbReference type="Proteomes" id="UP001176940"/>
    </source>
</evidence>
<proteinExistence type="predicted"/>
<evidence type="ECO:0000256" key="3">
    <source>
        <dbReference type="ARBA" id="ARBA00022692"/>
    </source>
</evidence>
<protein>
    <recommendedName>
        <fullName evidence="12">SMP-LTD domain-containing protein</fullName>
    </recommendedName>
</protein>
<dbReference type="InterPro" id="IPR051634">
    <property type="entry name" value="Extended_Synaptotagmin"/>
</dbReference>